<dbReference type="EMBL" id="VSRR010006661">
    <property type="protein sequence ID" value="MPC45291.1"/>
    <property type="molecule type" value="Genomic_DNA"/>
</dbReference>
<dbReference type="AlphaFoldDB" id="A0A5B7FDL2"/>
<proteinExistence type="predicted"/>
<feature type="compositionally biased region" description="Pro residues" evidence="1">
    <location>
        <begin position="41"/>
        <end position="51"/>
    </location>
</feature>
<gene>
    <name evidence="2" type="ORF">E2C01_038986</name>
</gene>
<evidence type="ECO:0000313" key="2">
    <source>
        <dbReference type="EMBL" id="MPC45291.1"/>
    </source>
</evidence>
<dbReference type="Proteomes" id="UP000324222">
    <property type="component" value="Unassembled WGS sequence"/>
</dbReference>
<name>A0A5B7FDL2_PORTR</name>
<evidence type="ECO:0000256" key="1">
    <source>
        <dbReference type="SAM" id="MobiDB-lite"/>
    </source>
</evidence>
<reference evidence="2 3" key="1">
    <citation type="submission" date="2019-05" db="EMBL/GenBank/DDBJ databases">
        <title>Another draft genome of Portunus trituberculatus and its Hox gene families provides insights of decapod evolution.</title>
        <authorList>
            <person name="Jeong J.-H."/>
            <person name="Song I."/>
            <person name="Kim S."/>
            <person name="Choi T."/>
            <person name="Kim D."/>
            <person name="Ryu S."/>
            <person name="Kim W."/>
        </authorList>
    </citation>
    <scope>NUCLEOTIDE SEQUENCE [LARGE SCALE GENOMIC DNA]</scope>
    <source>
        <tissue evidence="2">Muscle</tissue>
    </source>
</reference>
<sequence>MHAAGGCGLRNCFTAFPIVIRTARKSVLKATKTKGASIKASPPPLSPPTASPPSEGACV</sequence>
<accession>A0A5B7FDL2</accession>
<comment type="caution">
    <text evidence="2">The sequence shown here is derived from an EMBL/GenBank/DDBJ whole genome shotgun (WGS) entry which is preliminary data.</text>
</comment>
<keyword evidence="3" id="KW-1185">Reference proteome</keyword>
<feature type="region of interest" description="Disordered" evidence="1">
    <location>
        <begin position="31"/>
        <end position="59"/>
    </location>
</feature>
<organism evidence="2 3">
    <name type="scientific">Portunus trituberculatus</name>
    <name type="common">Swimming crab</name>
    <name type="synonym">Neptunus trituberculatus</name>
    <dbReference type="NCBI Taxonomy" id="210409"/>
    <lineage>
        <taxon>Eukaryota</taxon>
        <taxon>Metazoa</taxon>
        <taxon>Ecdysozoa</taxon>
        <taxon>Arthropoda</taxon>
        <taxon>Crustacea</taxon>
        <taxon>Multicrustacea</taxon>
        <taxon>Malacostraca</taxon>
        <taxon>Eumalacostraca</taxon>
        <taxon>Eucarida</taxon>
        <taxon>Decapoda</taxon>
        <taxon>Pleocyemata</taxon>
        <taxon>Brachyura</taxon>
        <taxon>Eubrachyura</taxon>
        <taxon>Portunoidea</taxon>
        <taxon>Portunidae</taxon>
        <taxon>Portuninae</taxon>
        <taxon>Portunus</taxon>
    </lineage>
</organism>
<protein>
    <submittedName>
        <fullName evidence="2">Uncharacterized protein</fullName>
    </submittedName>
</protein>
<evidence type="ECO:0000313" key="3">
    <source>
        <dbReference type="Proteomes" id="UP000324222"/>
    </source>
</evidence>